<sequence length="155" mass="17575">MGSSHRRNLLQKMPNALQKQVGYSQSISLQTHPVSPVRITTKSPWDTYTKVFKCELAGDVVIVVHRTEPSEVYALRSYREPTAAKVLHRLTQLQHKNILSVKECFCTEESMYALCQDFPLTLEDIITCDAYLDEIQLSAILTQVSLLAIPLRVVD</sequence>
<dbReference type="InterPro" id="IPR011009">
    <property type="entry name" value="Kinase-like_dom_sf"/>
</dbReference>
<proteinExistence type="predicted"/>
<evidence type="ECO:0000313" key="1">
    <source>
        <dbReference type="EMBL" id="KAH8689291.1"/>
    </source>
</evidence>
<dbReference type="SUPFAM" id="SSF56112">
    <property type="entry name" value="Protein kinase-like (PK-like)"/>
    <property type="match status" value="1"/>
</dbReference>
<gene>
    <name evidence="1" type="ORF">BGW36DRAFT_308482</name>
</gene>
<dbReference type="GeneID" id="70242620"/>
<comment type="caution">
    <text evidence="1">The sequence shown here is derived from an EMBL/GenBank/DDBJ whole genome shotgun (WGS) entry which is preliminary data.</text>
</comment>
<dbReference type="AlphaFoldDB" id="A0AAD4KFQ7"/>
<organism evidence="1 2">
    <name type="scientific">Talaromyces proteolyticus</name>
    <dbReference type="NCBI Taxonomy" id="1131652"/>
    <lineage>
        <taxon>Eukaryota</taxon>
        <taxon>Fungi</taxon>
        <taxon>Dikarya</taxon>
        <taxon>Ascomycota</taxon>
        <taxon>Pezizomycotina</taxon>
        <taxon>Eurotiomycetes</taxon>
        <taxon>Eurotiomycetidae</taxon>
        <taxon>Eurotiales</taxon>
        <taxon>Trichocomaceae</taxon>
        <taxon>Talaromyces</taxon>
        <taxon>Talaromyces sect. Bacilispori</taxon>
    </lineage>
</organism>
<accession>A0AAD4KFQ7</accession>
<dbReference type="RefSeq" id="XP_046065645.1">
    <property type="nucleotide sequence ID" value="XM_046212333.1"/>
</dbReference>
<dbReference type="Proteomes" id="UP001201262">
    <property type="component" value="Unassembled WGS sequence"/>
</dbReference>
<protein>
    <recommendedName>
        <fullName evidence="3">Protein kinase domain-containing protein</fullName>
    </recommendedName>
</protein>
<keyword evidence="2" id="KW-1185">Reference proteome</keyword>
<reference evidence="1" key="1">
    <citation type="submission" date="2021-12" db="EMBL/GenBank/DDBJ databases">
        <title>Convergent genome expansion in fungi linked to evolution of root-endophyte symbiosis.</title>
        <authorList>
            <consortium name="DOE Joint Genome Institute"/>
            <person name="Ke Y.-H."/>
            <person name="Bonito G."/>
            <person name="Liao H.-L."/>
            <person name="Looney B."/>
            <person name="Rojas-Flechas A."/>
            <person name="Nash J."/>
            <person name="Hameed K."/>
            <person name="Schadt C."/>
            <person name="Martin F."/>
            <person name="Crous P.W."/>
            <person name="Miettinen O."/>
            <person name="Magnuson J.K."/>
            <person name="Labbe J."/>
            <person name="Jacobson D."/>
            <person name="Doktycz M.J."/>
            <person name="Veneault-Fourrey C."/>
            <person name="Kuo A."/>
            <person name="Mondo S."/>
            <person name="Calhoun S."/>
            <person name="Riley R."/>
            <person name="Ohm R."/>
            <person name="LaButti K."/>
            <person name="Andreopoulos B."/>
            <person name="Pangilinan J."/>
            <person name="Nolan M."/>
            <person name="Tritt A."/>
            <person name="Clum A."/>
            <person name="Lipzen A."/>
            <person name="Daum C."/>
            <person name="Barry K."/>
            <person name="Grigoriev I.V."/>
            <person name="Vilgalys R."/>
        </authorList>
    </citation>
    <scope>NUCLEOTIDE SEQUENCE</scope>
    <source>
        <strain evidence="1">PMI_201</strain>
    </source>
</reference>
<evidence type="ECO:0000313" key="2">
    <source>
        <dbReference type="Proteomes" id="UP001201262"/>
    </source>
</evidence>
<evidence type="ECO:0008006" key="3">
    <source>
        <dbReference type="Google" id="ProtNLM"/>
    </source>
</evidence>
<name>A0AAD4KFQ7_9EURO</name>
<dbReference type="EMBL" id="JAJTJA010000015">
    <property type="protein sequence ID" value="KAH8689291.1"/>
    <property type="molecule type" value="Genomic_DNA"/>
</dbReference>